<dbReference type="AlphaFoldDB" id="A0A7C3ZZG5"/>
<dbReference type="EMBL" id="DSPX01000246">
    <property type="protein sequence ID" value="HGG03529.1"/>
    <property type="molecule type" value="Genomic_DNA"/>
</dbReference>
<proteinExistence type="predicted"/>
<gene>
    <name evidence="1" type="ORF">ENR15_23535</name>
</gene>
<reference evidence="1" key="1">
    <citation type="journal article" date="2020" name="mSystems">
        <title>Genome- and Community-Level Interaction Insights into Carbon Utilization and Element Cycling Functions of Hydrothermarchaeota in Hydrothermal Sediment.</title>
        <authorList>
            <person name="Zhou Z."/>
            <person name="Liu Y."/>
            <person name="Xu W."/>
            <person name="Pan J."/>
            <person name="Luo Z.H."/>
            <person name="Li M."/>
        </authorList>
    </citation>
    <scope>NUCLEOTIDE SEQUENCE [LARGE SCALE GENOMIC DNA]</scope>
    <source>
        <strain evidence="1">SpSt-374</strain>
    </source>
</reference>
<accession>A0A7C3ZZG5</accession>
<organism evidence="1">
    <name type="scientific">Planktothricoides sp. SpSt-374</name>
    <dbReference type="NCBI Taxonomy" id="2282167"/>
    <lineage>
        <taxon>Bacteria</taxon>
        <taxon>Bacillati</taxon>
        <taxon>Cyanobacteriota</taxon>
        <taxon>Cyanophyceae</taxon>
        <taxon>Oscillatoriophycideae</taxon>
        <taxon>Oscillatoriales</taxon>
        <taxon>Oscillatoriaceae</taxon>
        <taxon>Planktothricoides</taxon>
    </lineage>
</organism>
<sequence>MFNSNLVQPPHPKSLNQKGRGTLKMYHIFLEPARIINHQSSIINHQSSIINYQLSIINYQLSIINCQ</sequence>
<comment type="caution">
    <text evidence="1">The sequence shown here is derived from an EMBL/GenBank/DDBJ whole genome shotgun (WGS) entry which is preliminary data.</text>
</comment>
<evidence type="ECO:0000313" key="1">
    <source>
        <dbReference type="EMBL" id="HGG03529.1"/>
    </source>
</evidence>
<name>A0A7C3ZZG5_9CYAN</name>
<protein>
    <submittedName>
        <fullName evidence="1">Uncharacterized protein</fullName>
    </submittedName>
</protein>